<name>A0A0Q3VFL6_9BACI</name>
<feature type="transmembrane region" description="Helical" evidence="1">
    <location>
        <begin position="56"/>
        <end position="76"/>
    </location>
</feature>
<feature type="domain" description="Bacterial Pleckstrin homology" evidence="2">
    <location>
        <begin position="138"/>
        <end position="227"/>
    </location>
</feature>
<reference evidence="3 4" key="1">
    <citation type="submission" date="2015-09" db="EMBL/GenBank/DDBJ databases">
        <title>Genome sequencing project for genomic taxonomy and phylogenomics of Bacillus-like bacteria.</title>
        <authorList>
            <person name="Liu B."/>
            <person name="Wang J."/>
            <person name="Zhu Y."/>
            <person name="Liu G."/>
            <person name="Chen Q."/>
            <person name="Chen Z."/>
            <person name="Lan J."/>
            <person name="Che J."/>
            <person name="Ge C."/>
            <person name="Shi H."/>
            <person name="Pan Z."/>
            <person name="Liu X."/>
        </authorList>
    </citation>
    <scope>NUCLEOTIDE SEQUENCE [LARGE SCALE GENOMIC DNA]</scope>
    <source>
        <strain evidence="3 4">FJAT-18043</strain>
    </source>
</reference>
<organism evidence="3 4">
    <name type="scientific">Cytobacillus solani</name>
    <dbReference type="NCBI Taxonomy" id="1637975"/>
    <lineage>
        <taxon>Bacteria</taxon>
        <taxon>Bacillati</taxon>
        <taxon>Bacillota</taxon>
        <taxon>Bacilli</taxon>
        <taxon>Bacillales</taxon>
        <taxon>Bacillaceae</taxon>
        <taxon>Cytobacillus</taxon>
    </lineage>
</organism>
<dbReference type="Pfam" id="PF12650">
    <property type="entry name" value="DUF3784"/>
    <property type="match status" value="1"/>
</dbReference>
<sequence>MMGLISVQIIISVLFILLGWAIRYKKAYWLISGFASRAEHEKEQLIAKGSPQRTGMLLLSAGIGMLVLLPLLFTSFTYAVEVQFGFMLLYLLGGLVYLSKYEIPSKRKRSYTISTILFIVVIGSLTALTISSYQGYELIIKKDHFEITGMYGDEWNLKEIKRIELMEEMPEVLARTNGVGLPTLSKGHFKVKDYGKSLLFIQKGSSPYIYIELTNRKIFINDKDPEQTNRWYEELRTKWKVIN</sequence>
<dbReference type="STRING" id="1637975.AN957_04340"/>
<gene>
    <name evidence="3" type="ORF">AN957_04340</name>
</gene>
<evidence type="ECO:0000259" key="2">
    <source>
        <dbReference type="Pfam" id="PF10882"/>
    </source>
</evidence>
<comment type="caution">
    <text evidence="3">The sequence shown here is derived from an EMBL/GenBank/DDBJ whole genome shotgun (WGS) entry which is preliminary data.</text>
</comment>
<proteinExistence type="predicted"/>
<protein>
    <recommendedName>
        <fullName evidence="2">Bacterial Pleckstrin homology domain-containing protein</fullName>
    </recommendedName>
</protein>
<feature type="transmembrane region" description="Helical" evidence="1">
    <location>
        <begin position="111"/>
        <end position="133"/>
    </location>
</feature>
<dbReference type="EMBL" id="LJIX01000006">
    <property type="protein sequence ID" value="KQL17911.1"/>
    <property type="molecule type" value="Genomic_DNA"/>
</dbReference>
<dbReference type="Proteomes" id="UP000050996">
    <property type="component" value="Unassembled WGS sequence"/>
</dbReference>
<dbReference type="RefSeq" id="WP_053479125.1">
    <property type="nucleotide sequence ID" value="NZ_CP041305.1"/>
</dbReference>
<dbReference type="AlphaFoldDB" id="A0A0Q3VFL6"/>
<keyword evidence="1" id="KW-1133">Transmembrane helix</keyword>
<dbReference type="Pfam" id="PF10882">
    <property type="entry name" value="bPH_5"/>
    <property type="match status" value="1"/>
</dbReference>
<dbReference type="PATRIC" id="fig|1637975.4.peg.550"/>
<feature type="transmembrane region" description="Helical" evidence="1">
    <location>
        <begin position="6"/>
        <end position="22"/>
    </location>
</feature>
<keyword evidence="1" id="KW-0472">Membrane</keyword>
<keyword evidence="4" id="KW-1185">Reference proteome</keyword>
<keyword evidence="1" id="KW-0812">Transmembrane</keyword>
<evidence type="ECO:0000256" key="1">
    <source>
        <dbReference type="SAM" id="Phobius"/>
    </source>
</evidence>
<evidence type="ECO:0000313" key="4">
    <source>
        <dbReference type="Proteomes" id="UP000050996"/>
    </source>
</evidence>
<evidence type="ECO:0000313" key="3">
    <source>
        <dbReference type="EMBL" id="KQL17911.1"/>
    </source>
</evidence>
<feature type="transmembrane region" description="Helical" evidence="1">
    <location>
        <begin position="82"/>
        <end position="99"/>
    </location>
</feature>
<dbReference type="InterPro" id="IPR017259">
    <property type="entry name" value="UCP037672"/>
</dbReference>
<dbReference type="InterPro" id="IPR027783">
    <property type="entry name" value="Bacterial_PH-related"/>
</dbReference>
<accession>A0A0Q3VFL6</accession>